<keyword evidence="1" id="KW-1133">Transmembrane helix</keyword>
<evidence type="ECO:0000313" key="2">
    <source>
        <dbReference type="EMBL" id="SFT63762.1"/>
    </source>
</evidence>
<dbReference type="STRING" id="999627.SAMN05216236_104196"/>
<reference evidence="2 3" key="1">
    <citation type="submission" date="2016-10" db="EMBL/GenBank/DDBJ databases">
        <authorList>
            <person name="de Groot N.N."/>
        </authorList>
    </citation>
    <scope>NUCLEOTIDE SEQUENCE [LARGE SCALE GENOMIC DNA]</scope>
    <source>
        <strain evidence="2 3">CGMCC 1.10959</strain>
    </source>
</reference>
<proteinExistence type="predicted"/>
<keyword evidence="3" id="KW-1185">Reference proteome</keyword>
<dbReference type="eggNOG" id="ENOG5032YNS">
    <property type="taxonomic scope" value="Bacteria"/>
</dbReference>
<evidence type="ECO:0008006" key="4">
    <source>
        <dbReference type="Google" id="ProtNLM"/>
    </source>
</evidence>
<feature type="transmembrane region" description="Helical" evidence="1">
    <location>
        <begin position="30"/>
        <end position="49"/>
    </location>
</feature>
<sequence>MGGVWWLVLSALTAIPMVKLLPFFGINKYWAAACLVPFGTIALLWWMGLKLQELEKL</sequence>
<keyword evidence="1" id="KW-0472">Membrane</keyword>
<dbReference type="Proteomes" id="UP000182466">
    <property type="component" value="Unassembled WGS sequence"/>
</dbReference>
<organism evidence="2 3">
    <name type="scientific">Sedimentitalea nanhaiensis</name>
    <dbReference type="NCBI Taxonomy" id="999627"/>
    <lineage>
        <taxon>Bacteria</taxon>
        <taxon>Pseudomonadati</taxon>
        <taxon>Pseudomonadota</taxon>
        <taxon>Alphaproteobacteria</taxon>
        <taxon>Rhodobacterales</taxon>
        <taxon>Paracoccaceae</taxon>
        <taxon>Sedimentitalea</taxon>
    </lineage>
</organism>
<dbReference type="AlphaFoldDB" id="A0A1I6ZM93"/>
<evidence type="ECO:0000313" key="3">
    <source>
        <dbReference type="Proteomes" id="UP000182466"/>
    </source>
</evidence>
<name>A0A1I6ZM93_9RHOB</name>
<accession>A0A1I6ZM93</accession>
<protein>
    <recommendedName>
        <fullName evidence="4">NADH dehydrogenase</fullName>
    </recommendedName>
</protein>
<evidence type="ECO:0000256" key="1">
    <source>
        <dbReference type="SAM" id="Phobius"/>
    </source>
</evidence>
<dbReference type="RefSeq" id="WP_027261605.1">
    <property type="nucleotide sequence ID" value="NZ_FPAW01000004.1"/>
</dbReference>
<gene>
    <name evidence="2" type="ORF">SAMN05216236_104196</name>
</gene>
<keyword evidence="1" id="KW-0812">Transmembrane</keyword>
<dbReference type="EMBL" id="FPAW01000004">
    <property type="protein sequence ID" value="SFT63762.1"/>
    <property type="molecule type" value="Genomic_DNA"/>
</dbReference>